<comment type="caution">
    <text evidence="2">The sequence shown here is derived from an EMBL/GenBank/DDBJ whole genome shotgun (WGS) entry which is preliminary data.</text>
</comment>
<evidence type="ECO:0000313" key="2">
    <source>
        <dbReference type="EMBL" id="TDE09064.1"/>
    </source>
</evidence>
<evidence type="ECO:0000256" key="1">
    <source>
        <dbReference type="SAM" id="MobiDB-lite"/>
    </source>
</evidence>
<name>A0A4R5DBV8_9ACTN</name>
<dbReference type="Proteomes" id="UP000294739">
    <property type="component" value="Unassembled WGS sequence"/>
</dbReference>
<protein>
    <submittedName>
        <fullName evidence="2">Uncharacterized protein</fullName>
    </submittedName>
</protein>
<proteinExistence type="predicted"/>
<accession>A0A4R5DBV8</accession>
<gene>
    <name evidence="2" type="ORF">E1269_15195</name>
</gene>
<keyword evidence="3" id="KW-1185">Reference proteome</keyword>
<reference evidence="2 3" key="1">
    <citation type="submission" date="2019-03" db="EMBL/GenBank/DDBJ databases">
        <title>Draft genome sequences of novel Actinobacteria.</title>
        <authorList>
            <person name="Sahin N."/>
            <person name="Ay H."/>
            <person name="Saygin H."/>
        </authorList>
    </citation>
    <scope>NUCLEOTIDE SEQUENCE [LARGE SCALE GENOMIC DNA]</scope>
    <source>
        <strain evidence="2 3">5K138</strain>
    </source>
</reference>
<feature type="compositionally biased region" description="Basic residues" evidence="1">
    <location>
        <begin position="50"/>
        <end position="59"/>
    </location>
</feature>
<dbReference type="InParanoid" id="A0A4R5DBV8"/>
<evidence type="ECO:0000313" key="3">
    <source>
        <dbReference type="Proteomes" id="UP000294739"/>
    </source>
</evidence>
<feature type="region of interest" description="Disordered" evidence="1">
    <location>
        <begin position="36"/>
        <end position="84"/>
    </location>
</feature>
<dbReference type="AlphaFoldDB" id="A0A4R5DBV8"/>
<sequence length="104" mass="11092">MIRVIPRRLLIGLFVSWGAASRIFGIVRVAPGDPATVLLGPDADPEQGAARRRPRRRRPTQGGRCGIDGDAGPQVPSSRGSRPCAEWCEGGTAAWADRPMSQCA</sequence>
<organism evidence="2 3">
    <name type="scientific">Jiangella asiatica</name>
    <dbReference type="NCBI Taxonomy" id="2530372"/>
    <lineage>
        <taxon>Bacteria</taxon>
        <taxon>Bacillati</taxon>
        <taxon>Actinomycetota</taxon>
        <taxon>Actinomycetes</taxon>
        <taxon>Jiangellales</taxon>
        <taxon>Jiangellaceae</taxon>
        <taxon>Jiangella</taxon>
    </lineage>
</organism>
<dbReference type="RefSeq" id="WP_131895929.1">
    <property type="nucleotide sequence ID" value="NZ_SMKZ01000020.1"/>
</dbReference>
<dbReference type="EMBL" id="SMKZ01000020">
    <property type="protein sequence ID" value="TDE09064.1"/>
    <property type="molecule type" value="Genomic_DNA"/>
</dbReference>